<dbReference type="Pfam" id="PF15868">
    <property type="entry name" value="MBF2"/>
    <property type="match status" value="1"/>
</dbReference>
<evidence type="ECO:0008006" key="3">
    <source>
        <dbReference type="Google" id="ProtNLM"/>
    </source>
</evidence>
<proteinExistence type="predicted"/>
<gene>
    <name evidence="1" type="ORF">EEDITHA_LOCUS3453</name>
</gene>
<organism evidence="1 2">
    <name type="scientific">Euphydryas editha</name>
    <name type="common">Edith's checkerspot</name>
    <dbReference type="NCBI Taxonomy" id="104508"/>
    <lineage>
        <taxon>Eukaryota</taxon>
        <taxon>Metazoa</taxon>
        <taxon>Ecdysozoa</taxon>
        <taxon>Arthropoda</taxon>
        <taxon>Hexapoda</taxon>
        <taxon>Insecta</taxon>
        <taxon>Pterygota</taxon>
        <taxon>Neoptera</taxon>
        <taxon>Endopterygota</taxon>
        <taxon>Lepidoptera</taxon>
        <taxon>Glossata</taxon>
        <taxon>Ditrysia</taxon>
        <taxon>Papilionoidea</taxon>
        <taxon>Nymphalidae</taxon>
        <taxon>Nymphalinae</taxon>
        <taxon>Euphydryas</taxon>
    </lineage>
</organism>
<evidence type="ECO:0000313" key="1">
    <source>
        <dbReference type="EMBL" id="CAH2087166.1"/>
    </source>
</evidence>
<reference evidence="1" key="1">
    <citation type="submission" date="2022-03" db="EMBL/GenBank/DDBJ databases">
        <authorList>
            <person name="Tunstrom K."/>
        </authorList>
    </citation>
    <scope>NUCLEOTIDE SEQUENCE</scope>
</reference>
<dbReference type="Proteomes" id="UP001153954">
    <property type="component" value="Unassembled WGS sequence"/>
</dbReference>
<keyword evidence="2" id="KW-1185">Reference proteome</keyword>
<sequence length="113" mass="12908">MRFYIIFSIIIAAVIIVECSHTFMGTNVMRELVYTRKVHYDSYFLRKRVENVTITVPSKFGFPRAIQGILAYDLTKSSASANVTAGGLGFSYVTLRMKSERGLDIKYDIYVYV</sequence>
<dbReference type="AlphaFoldDB" id="A0AAU9TJ49"/>
<name>A0AAU9TJ49_EUPED</name>
<protein>
    <recommendedName>
        <fullName evidence="3">MBF2</fullName>
    </recommendedName>
</protein>
<accession>A0AAU9TJ49</accession>
<comment type="caution">
    <text evidence="1">The sequence shown here is derived from an EMBL/GenBank/DDBJ whole genome shotgun (WGS) entry which is preliminary data.</text>
</comment>
<dbReference type="EMBL" id="CAKOGL010000006">
    <property type="protein sequence ID" value="CAH2087166.1"/>
    <property type="molecule type" value="Genomic_DNA"/>
</dbReference>
<dbReference type="InterPro" id="IPR031734">
    <property type="entry name" value="MBF2"/>
</dbReference>
<evidence type="ECO:0000313" key="2">
    <source>
        <dbReference type="Proteomes" id="UP001153954"/>
    </source>
</evidence>